<evidence type="ECO:0000256" key="1">
    <source>
        <dbReference type="SAM" id="Phobius"/>
    </source>
</evidence>
<feature type="transmembrane region" description="Helical" evidence="1">
    <location>
        <begin position="209"/>
        <end position="227"/>
    </location>
</feature>
<feature type="transmembrane region" description="Helical" evidence="1">
    <location>
        <begin position="149"/>
        <end position="165"/>
    </location>
</feature>
<evidence type="ECO:0000313" key="3">
    <source>
        <dbReference type="EMBL" id="SEA40278.1"/>
    </source>
</evidence>
<dbReference type="InterPro" id="IPR002823">
    <property type="entry name" value="DUF112_TM"/>
</dbReference>
<keyword evidence="1" id="KW-1133">Transmembrane helix</keyword>
<feature type="transmembrane region" description="Helical" evidence="1">
    <location>
        <begin position="63"/>
        <end position="84"/>
    </location>
</feature>
<accession>A0A1H4AWX4</accession>
<feature type="transmembrane region" description="Helical" evidence="1">
    <location>
        <begin position="34"/>
        <end position="57"/>
    </location>
</feature>
<keyword evidence="1" id="KW-0812">Transmembrane</keyword>
<gene>
    <name evidence="3" type="ORF">SAMN05660420_02014</name>
</gene>
<feature type="transmembrane region" description="Helical" evidence="1">
    <location>
        <begin position="478"/>
        <end position="499"/>
    </location>
</feature>
<dbReference type="Pfam" id="PF01970">
    <property type="entry name" value="TctA"/>
    <property type="match status" value="1"/>
</dbReference>
<dbReference type="PANTHER" id="PTHR35342">
    <property type="entry name" value="TRICARBOXYLIC TRANSPORT PROTEIN"/>
    <property type="match status" value="1"/>
</dbReference>
<feature type="transmembrane region" description="Helical" evidence="1">
    <location>
        <begin position="362"/>
        <end position="386"/>
    </location>
</feature>
<name>A0A1H4AWX4_9BACT</name>
<dbReference type="Proteomes" id="UP000199409">
    <property type="component" value="Unassembled WGS sequence"/>
</dbReference>
<sequence length="516" mass="54588">MWDGMLSGMLTGISTTMIPMNIAMVLFGCFMGSLIGMLPGLGPITAVALMIPVTYGLDPSSGMVLLAGVYYGAIFGGSTSSILINAPGEAATVATALDGYPLARQGHPGKALAVAAYASFSGGTISVIMLMIFAPILASVATSFQSADYFALMILGLTAVSAFAGRGGVLKALLMVVLGLMLATVGTDQTSGVQRFTFGSLELLDGIEFLLLAMATFALTEALSIVLKRDESSDSLKPRTIGFKNLKVTKSEFKQIAPTIGRSSLLGFIIGVLPGAGATLGSFMAYGMERNLASPEEQKKFGKGSLRGLAAPEAGNNAASSGSFVPLLCLGIPGSGTTAVMLGALIAYGIEPGPRMLTANPQVFWGLIMSMYLGNVFLLILNLPLIPYFARLLAVPRNFMVPMILFFSLMGVYLVTFNDFDILMMVIFCIAAMALRLMNFPMAPLLLGFILGGLMEDNLRRALLIYNDSFSFMWERPLTLGINLATLLILVFPMIRSFIARRKGGGKPGNEVVVEV</sequence>
<dbReference type="EMBL" id="FNQN01000005">
    <property type="protein sequence ID" value="SEA40278.1"/>
    <property type="molecule type" value="Genomic_DNA"/>
</dbReference>
<evidence type="ECO:0000259" key="2">
    <source>
        <dbReference type="Pfam" id="PF01970"/>
    </source>
</evidence>
<dbReference type="PANTHER" id="PTHR35342:SF5">
    <property type="entry name" value="TRICARBOXYLIC TRANSPORT PROTEIN"/>
    <property type="match status" value="1"/>
</dbReference>
<evidence type="ECO:0000313" key="4">
    <source>
        <dbReference type="Proteomes" id="UP000199409"/>
    </source>
</evidence>
<protein>
    <submittedName>
        <fullName evidence="3">Putative tricarboxylic transport membrane protein</fullName>
    </submittedName>
</protein>
<organism evidence="3 4">
    <name type="scientific">Desulfuromusa kysingii</name>
    <dbReference type="NCBI Taxonomy" id="37625"/>
    <lineage>
        <taxon>Bacteria</taxon>
        <taxon>Pseudomonadati</taxon>
        <taxon>Thermodesulfobacteriota</taxon>
        <taxon>Desulfuromonadia</taxon>
        <taxon>Desulfuromonadales</taxon>
        <taxon>Geopsychrobacteraceae</taxon>
        <taxon>Desulfuromusa</taxon>
    </lineage>
</organism>
<feature type="transmembrane region" description="Helical" evidence="1">
    <location>
        <begin position="172"/>
        <end position="189"/>
    </location>
</feature>
<feature type="domain" description="DUF112" evidence="2">
    <location>
        <begin position="22"/>
        <end position="447"/>
    </location>
</feature>
<dbReference type="AlphaFoldDB" id="A0A1H4AWX4"/>
<feature type="transmembrane region" description="Helical" evidence="1">
    <location>
        <begin position="398"/>
        <end position="415"/>
    </location>
</feature>
<keyword evidence="1" id="KW-0472">Membrane</keyword>
<reference evidence="3 4" key="1">
    <citation type="submission" date="2016-10" db="EMBL/GenBank/DDBJ databases">
        <authorList>
            <person name="de Groot N.N."/>
        </authorList>
    </citation>
    <scope>NUCLEOTIDE SEQUENCE [LARGE SCALE GENOMIC DNA]</scope>
    <source>
        <strain evidence="3 4">DSM 7343</strain>
    </source>
</reference>
<feature type="transmembrane region" description="Helical" evidence="1">
    <location>
        <begin position="114"/>
        <end position="137"/>
    </location>
</feature>
<keyword evidence="4" id="KW-1185">Reference proteome</keyword>
<feature type="transmembrane region" description="Helical" evidence="1">
    <location>
        <begin position="422"/>
        <end position="451"/>
    </location>
</feature>
<feature type="transmembrane region" description="Helical" evidence="1">
    <location>
        <begin position="324"/>
        <end position="350"/>
    </location>
</feature>
<dbReference type="OrthoDB" id="9781349at2"/>
<dbReference type="STRING" id="37625.SAMN05660420_02014"/>
<proteinExistence type="predicted"/>
<feature type="transmembrane region" description="Helical" evidence="1">
    <location>
        <begin position="265"/>
        <end position="286"/>
    </location>
</feature>